<evidence type="ECO:0000313" key="2">
    <source>
        <dbReference type="EMBL" id="KIJ25079.1"/>
    </source>
</evidence>
<proteinExistence type="predicted"/>
<name>A0A0C9TT90_SPHS4</name>
<protein>
    <submittedName>
        <fullName evidence="2">Uncharacterized protein</fullName>
    </submittedName>
</protein>
<accession>A0A0C9TT90</accession>
<gene>
    <name evidence="2" type="ORF">M422DRAFT_274000</name>
</gene>
<reference evidence="2 3" key="1">
    <citation type="submission" date="2014-06" db="EMBL/GenBank/DDBJ databases">
        <title>Evolutionary Origins and Diversification of the Mycorrhizal Mutualists.</title>
        <authorList>
            <consortium name="DOE Joint Genome Institute"/>
            <consortium name="Mycorrhizal Genomics Consortium"/>
            <person name="Kohler A."/>
            <person name="Kuo A."/>
            <person name="Nagy L.G."/>
            <person name="Floudas D."/>
            <person name="Copeland A."/>
            <person name="Barry K.W."/>
            <person name="Cichocki N."/>
            <person name="Veneault-Fourrey C."/>
            <person name="LaButti K."/>
            <person name="Lindquist E.A."/>
            <person name="Lipzen A."/>
            <person name="Lundell T."/>
            <person name="Morin E."/>
            <person name="Murat C."/>
            <person name="Riley R."/>
            <person name="Ohm R."/>
            <person name="Sun H."/>
            <person name="Tunlid A."/>
            <person name="Henrissat B."/>
            <person name="Grigoriev I.V."/>
            <person name="Hibbett D.S."/>
            <person name="Martin F."/>
        </authorList>
    </citation>
    <scope>NUCLEOTIDE SEQUENCE [LARGE SCALE GENOMIC DNA]</scope>
    <source>
        <strain evidence="2 3">SS14</strain>
    </source>
</reference>
<keyword evidence="1" id="KW-1133">Transmembrane helix</keyword>
<dbReference type="EMBL" id="KN837435">
    <property type="protein sequence ID" value="KIJ25079.1"/>
    <property type="molecule type" value="Genomic_DNA"/>
</dbReference>
<keyword evidence="1" id="KW-0812">Transmembrane</keyword>
<dbReference type="HOGENOM" id="CLU_136946_0_0_1"/>
<evidence type="ECO:0000256" key="1">
    <source>
        <dbReference type="SAM" id="Phobius"/>
    </source>
</evidence>
<keyword evidence="3" id="KW-1185">Reference proteome</keyword>
<evidence type="ECO:0000313" key="3">
    <source>
        <dbReference type="Proteomes" id="UP000054279"/>
    </source>
</evidence>
<feature type="transmembrane region" description="Helical" evidence="1">
    <location>
        <begin position="27"/>
        <end position="45"/>
    </location>
</feature>
<sequence length="121" mass="14084">MSRSEDLEFVQILAAKIHHAMTVSSSYLFAIFPTMLRIASILAGLRFKTRLAEFYNLEGTWIGCLDPRPGNKTWERLIDDEDVLWDIIRKAAISISLRPVKPIKKLFKRVPWLIFDHKLKD</sequence>
<organism evidence="2 3">
    <name type="scientific">Sphaerobolus stellatus (strain SS14)</name>
    <dbReference type="NCBI Taxonomy" id="990650"/>
    <lineage>
        <taxon>Eukaryota</taxon>
        <taxon>Fungi</taxon>
        <taxon>Dikarya</taxon>
        <taxon>Basidiomycota</taxon>
        <taxon>Agaricomycotina</taxon>
        <taxon>Agaricomycetes</taxon>
        <taxon>Phallomycetidae</taxon>
        <taxon>Geastrales</taxon>
        <taxon>Sphaerobolaceae</taxon>
        <taxon>Sphaerobolus</taxon>
    </lineage>
</organism>
<dbReference type="OrthoDB" id="566238at2759"/>
<keyword evidence="1" id="KW-0472">Membrane</keyword>
<dbReference type="Proteomes" id="UP000054279">
    <property type="component" value="Unassembled WGS sequence"/>
</dbReference>
<dbReference type="AlphaFoldDB" id="A0A0C9TT90"/>